<name>A0A9P4W5I6_CURKU</name>
<dbReference type="OrthoDB" id="4153866at2759"/>
<dbReference type="PROSITE" id="PS50007">
    <property type="entry name" value="PIPLC_X_DOMAIN"/>
    <property type="match status" value="1"/>
</dbReference>
<organism evidence="3 4">
    <name type="scientific">Curvularia kusanoi</name>
    <name type="common">Cochliobolus kusanoi</name>
    <dbReference type="NCBI Taxonomy" id="90978"/>
    <lineage>
        <taxon>Eukaryota</taxon>
        <taxon>Fungi</taxon>
        <taxon>Dikarya</taxon>
        <taxon>Ascomycota</taxon>
        <taxon>Pezizomycotina</taxon>
        <taxon>Dothideomycetes</taxon>
        <taxon>Pleosporomycetidae</taxon>
        <taxon>Pleosporales</taxon>
        <taxon>Pleosporineae</taxon>
        <taxon>Pleosporaceae</taxon>
        <taxon>Curvularia</taxon>
    </lineage>
</organism>
<comment type="caution">
    <text evidence="3">The sequence shown here is derived from an EMBL/GenBank/DDBJ whole genome shotgun (WGS) entry which is preliminary data.</text>
</comment>
<dbReference type="GO" id="GO:0006629">
    <property type="term" value="P:lipid metabolic process"/>
    <property type="evidence" value="ECO:0007669"/>
    <property type="project" value="InterPro"/>
</dbReference>
<comment type="similarity">
    <text evidence="1">Belongs to the AIM6 family.</text>
</comment>
<evidence type="ECO:0000313" key="3">
    <source>
        <dbReference type="EMBL" id="KAF2992909.1"/>
    </source>
</evidence>
<keyword evidence="4" id="KW-1185">Reference proteome</keyword>
<dbReference type="AlphaFoldDB" id="A0A9P4W5I6"/>
<evidence type="ECO:0000256" key="1">
    <source>
        <dbReference type="ARBA" id="ARBA00008858"/>
    </source>
</evidence>
<dbReference type="SUPFAM" id="SSF51695">
    <property type="entry name" value="PLC-like phosphodiesterases"/>
    <property type="match status" value="1"/>
</dbReference>
<evidence type="ECO:0000256" key="2">
    <source>
        <dbReference type="ARBA" id="ARBA00014286"/>
    </source>
</evidence>
<dbReference type="Proteomes" id="UP000801428">
    <property type="component" value="Unassembled WGS sequence"/>
</dbReference>
<sequence>MAIILLAVLCLIVIIVYSILVALLLDNFRPSPNQSGLQRFVQDWRGPSINVTYEPGWRDDFSRDIVPKKCHSHNDYWRLVPLYSALAAGCTSVEADVWLAEDGELLVSHSWKSTKQEWTLNNLYLKPLWRMFNKLNVSQASDGDREVGLFDRDPNVSVVLLIDFKNDGHAIWPAVLTQLQPFRERNWLTFYDGDRLHRGPLTIVGTGNTPLELVLSMSTDRFVFFDAPLTSVSNITYNYTNSYYASASLKDAIGKLWLNRLSVEQEKTIKEQIETAGDKSLESRYWDTPQWPISVRDMLWFKLTELGVGALNVDDLAAATRWNWHQCVIAGLTLC</sequence>
<dbReference type="PANTHER" id="PTHR31571">
    <property type="entry name" value="ALTERED INHERITANCE OF MITOCHONDRIA PROTEIN 6"/>
    <property type="match status" value="1"/>
</dbReference>
<gene>
    <name evidence="3" type="primary">AIM6_1</name>
    <name evidence="3" type="ORF">E8E13_000179</name>
</gene>
<dbReference type="PANTHER" id="PTHR31571:SF1">
    <property type="entry name" value="ALTERED INHERITANCE OF MITOCHONDRIA PROTEIN 6"/>
    <property type="match status" value="1"/>
</dbReference>
<reference evidence="3" key="1">
    <citation type="submission" date="2019-04" db="EMBL/GenBank/DDBJ databases">
        <title>Sequencing of skin fungus with MAO and IRED activity.</title>
        <authorList>
            <person name="Marsaioli A.J."/>
            <person name="Bonatto J.M.C."/>
            <person name="Reis Junior O."/>
        </authorList>
    </citation>
    <scope>NUCLEOTIDE SEQUENCE</scope>
    <source>
        <strain evidence="3">30M1</strain>
    </source>
</reference>
<dbReference type="InterPro" id="IPR017946">
    <property type="entry name" value="PLC-like_Pdiesterase_TIM-brl"/>
</dbReference>
<dbReference type="EMBL" id="SWKU01000069">
    <property type="protein sequence ID" value="KAF2992909.1"/>
    <property type="molecule type" value="Genomic_DNA"/>
</dbReference>
<proteinExistence type="inferred from homology"/>
<dbReference type="InterPro" id="IPR051236">
    <property type="entry name" value="HAT_RTT109-like"/>
</dbReference>
<evidence type="ECO:0000313" key="4">
    <source>
        <dbReference type="Proteomes" id="UP000801428"/>
    </source>
</evidence>
<protein>
    <recommendedName>
        <fullName evidence="2">Altered inheritance of mitochondria protein 6</fullName>
    </recommendedName>
</protein>
<accession>A0A9P4W5I6</accession>
<dbReference type="GO" id="GO:0008081">
    <property type="term" value="F:phosphoric diester hydrolase activity"/>
    <property type="evidence" value="ECO:0007669"/>
    <property type="project" value="InterPro"/>
</dbReference>